<feature type="transmembrane region" description="Helical" evidence="2">
    <location>
        <begin position="457"/>
        <end position="475"/>
    </location>
</feature>
<evidence type="ECO:0000256" key="2">
    <source>
        <dbReference type="SAM" id="Phobius"/>
    </source>
</evidence>
<dbReference type="EMBL" id="JARIHO010000031">
    <property type="protein sequence ID" value="KAJ7336151.1"/>
    <property type="molecule type" value="Genomic_DNA"/>
</dbReference>
<dbReference type="Proteomes" id="UP001218218">
    <property type="component" value="Unassembled WGS sequence"/>
</dbReference>
<dbReference type="InterPro" id="IPR041457">
    <property type="entry name" value="CxC2_KDZ-assoc"/>
</dbReference>
<dbReference type="AlphaFoldDB" id="A0AAD6ZRR3"/>
<dbReference type="PANTHER" id="PTHR33096">
    <property type="entry name" value="CXC2 DOMAIN-CONTAINING PROTEIN"/>
    <property type="match status" value="1"/>
</dbReference>
<keyword evidence="2" id="KW-0812">Transmembrane</keyword>
<dbReference type="Pfam" id="PF18758">
    <property type="entry name" value="KDZ"/>
    <property type="match status" value="1"/>
</dbReference>
<reference evidence="4" key="1">
    <citation type="submission" date="2023-03" db="EMBL/GenBank/DDBJ databases">
        <title>Massive genome expansion in bonnet fungi (Mycena s.s.) driven by repeated elements and novel gene families across ecological guilds.</title>
        <authorList>
            <consortium name="Lawrence Berkeley National Laboratory"/>
            <person name="Harder C.B."/>
            <person name="Miyauchi S."/>
            <person name="Viragh M."/>
            <person name="Kuo A."/>
            <person name="Thoen E."/>
            <person name="Andreopoulos B."/>
            <person name="Lu D."/>
            <person name="Skrede I."/>
            <person name="Drula E."/>
            <person name="Henrissat B."/>
            <person name="Morin E."/>
            <person name="Kohler A."/>
            <person name="Barry K."/>
            <person name="LaButti K."/>
            <person name="Morin E."/>
            <person name="Salamov A."/>
            <person name="Lipzen A."/>
            <person name="Mereny Z."/>
            <person name="Hegedus B."/>
            <person name="Baldrian P."/>
            <person name="Stursova M."/>
            <person name="Weitz H."/>
            <person name="Taylor A."/>
            <person name="Grigoriev I.V."/>
            <person name="Nagy L.G."/>
            <person name="Martin F."/>
            <person name="Kauserud H."/>
        </authorList>
    </citation>
    <scope>NUCLEOTIDE SEQUENCE</scope>
    <source>
        <strain evidence="4">CBHHK002</strain>
    </source>
</reference>
<protein>
    <recommendedName>
        <fullName evidence="3">CxC2-like cysteine cluster KDZ transposase-associated domain-containing protein</fullName>
    </recommendedName>
</protein>
<evidence type="ECO:0000256" key="1">
    <source>
        <dbReference type="SAM" id="MobiDB-lite"/>
    </source>
</evidence>
<gene>
    <name evidence="4" type="ORF">DFH08DRAFT_965051</name>
</gene>
<organism evidence="4 5">
    <name type="scientific">Mycena albidolilacea</name>
    <dbReference type="NCBI Taxonomy" id="1033008"/>
    <lineage>
        <taxon>Eukaryota</taxon>
        <taxon>Fungi</taxon>
        <taxon>Dikarya</taxon>
        <taxon>Basidiomycota</taxon>
        <taxon>Agaricomycotina</taxon>
        <taxon>Agaricomycetes</taxon>
        <taxon>Agaricomycetidae</taxon>
        <taxon>Agaricales</taxon>
        <taxon>Marasmiineae</taxon>
        <taxon>Mycenaceae</taxon>
        <taxon>Mycena</taxon>
    </lineage>
</organism>
<name>A0AAD6ZRR3_9AGAR</name>
<sequence>MENRKKRKRAVYTHNVAVEEPSASSASNRHIHTEHHPAPPRSPETRQAADAFDHLMGFAEDDAYLEPVTPEGPAALKVKVKKEYENSDHPVKTWIPFRDEYCNALLQLKGRGPWWSKGCAICQHPNPTWRCEDCFGNRLLCGACVVKKHRDEPLHLFQEWENNYFQPRTTKDLGLHFQIGHVFGEDCPFNYLGSSRGFVVLHNNGIHVLDIDFCCCSDAPSEVAQLLNVGWYPATHKEPSTAATISLLRQFHKLNLQARLPAYDFYNALVLLTNAAGLKKIPDRLQQFMNMVREYRHLQMCKCAGRGHDPAGISATQGGELAIPCHACPHPEINLPVGWENAPPEIAWIYRIMVSEDANFKMKGHQQSTRERDPTLGPGWAYMVANDTYLEYLVQHINEDEISHCVSFAALWSANNKRAKGLRASGVGSVSCSHHEMFRPRGMGDLQKGERYSNMDYIWFSSLIGITLLTVIASYDIACQWGRKFWQRAKKMPAHLQLPDWMEVIFKVPKFHLPPHIKACHVPFSFNFTKGVGQTDGEGVERNWSWLNSAARSVSVMGPGAREDTIDDLCGFSNWKKTVDLGNSLLRKMVLAIPEALIHSRAFSSFTAGLREGNEKDLVKWEKMVREWEMDNEENLNPYDYVEVEATTMADVLARIAEEEHRRVERDGPSALTVKPGPFLIEGIEIQTTQAALKLETKRVARTTIQATALQRSRTLLLGKQTLPTGSNAKPETIPIYLPSSLPADVRQTVCAPELVEQEDQLRNAQANESLRELRSGLRTRTFAHRFKRKHFDGQGAYTKTRELVDGIEDRIRSSATRYCAARAALLALRGPGPWEDRLQELKQEDIRGMNEHALNEEEKEENRKARRMAGLPEDADGGDLDEYGDPVERTVLFNLETGEGRRNLSWLWYSGALKDGDVTADGSLHEDIRVEWVKARARADRWREELILLEEEMRRVLEFCAWKAHWWDERVESRSISVTPELAEGLRAYALAQAVRERAWEVQWRTKWAAARERAQIVMRHRIVDVTELVPLEVELEEEEEFDDFEDEDVV</sequence>
<dbReference type="CDD" id="cd19757">
    <property type="entry name" value="Bbox1"/>
    <property type="match status" value="1"/>
</dbReference>
<feature type="domain" description="CxC2-like cysteine cluster KDZ transposase-associated" evidence="3">
    <location>
        <begin position="171"/>
        <end position="277"/>
    </location>
</feature>
<feature type="region of interest" description="Disordered" evidence="1">
    <location>
        <begin position="1"/>
        <end position="46"/>
    </location>
</feature>
<keyword evidence="2" id="KW-0472">Membrane</keyword>
<accession>A0AAD6ZRR3</accession>
<dbReference type="PANTHER" id="PTHR33096:SF1">
    <property type="entry name" value="CXC1-LIKE CYSTEINE CLUSTER ASSOCIATED WITH KDZ TRANSPOSASES DOMAIN-CONTAINING PROTEIN"/>
    <property type="match status" value="1"/>
</dbReference>
<comment type="caution">
    <text evidence="4">The sequence shown here is derived from an EMBL/GenBank/DDBJ whole genome shotgun (WGS) entry which is preliminary data.</text>
</comment>
<feature type="region of interest" description="Disordered" evidence="1">
    <location>
        <begin position="855"/>
        <end position="881"/>
    </location>
</feature>
<evidence type="ECO:0000313" key="4">
    <source>
        <dbReference type="EMBL" id="KAJ7336151.1"/>
    </source>
</evidence>
<evidence type="ECO:0000313" key="5">
    <source>
        <dbReference type="Proteomes" id="UP001218218"/>
    </source>
</evidence>
<dbReference type="InterPro" id="IPR040521">
    <property type="entry name" value="KDZ"/>
</dbReference>
<proteinExistence type="predicted"/>
<keyword evidence="2" id="KW-1133">Transmembrane helix</keyword>
<evidence type="ECO:0000259" key="3">
    <source>
        <dbReference type="Pfam" id="PF18803"/>
    </source>
</evidence>
<dbReference type="Pfam" id="PF18803">
    <property type="entry name" value="CxC2"/>
    <property type="match status" value="1"/>
</dbReference>
<feature type="compositionally biased region" description="Basic residues" evidence="1">
    <location>
        <begin position="1"/>
        <end position="11"/>
    </location>
</feature>
<feature type="compositionally biased region" description="Basic and acidic residues" evidence="1">
    <location>
        <begin position="855"/>
        <end position="864"/>
    </location>
</feature>
<keyword evidence="5" id="KW-1185">Reference proteome</keyword>